<dbReference type="RefSeq" id="WP_368377188.1">
    <property type="nucleotide sequence ID" value="NZ_JBFRYB010000002.1"/>
</dbReference>
<dbReference type="PRINTS" id="PR00080">
    <property type="entry name" value="SDRFAMILY"/>
</dbReference>
<evidence type="ECO:0000313" key="5">
    <source>
        <dbReference type="Proteomes" id="UP001557484"/>
    </source>
</evidence>
<reference evidence="4 5" key="1">
    <citation type="journal article" date="2011" name="Int. J. Syst. Evol. Microbiol.">
        <title>Zhongshania antarctica gen. nov., sp. nov. and Zhongshania guokunii sp. nov., gammaproteobacteria respectively isolated from coastal attached (fast) ice and surface seawater of the Antarctic.</title>
        <authorList>
            <person name="Li H.J."/>
            <person name="Zhang X.Y."/>
            <person name="Chen C.X."/>
            <person name="Zhang Y.J."/>
            <person name="Gao Z.M."/>
            <person name="Yu Y."/>
            <person name="Chen X.L."/>
            <person name="Chen B."/>
            <person name="Zhang Y.Z."/>
        </authorList>
    </citation>
    <scope>NUCLEOTIDE SEQUENCE [LARGE SCALE GENOMIC DNA]</scope>
    <source>
        <strain evidence="4 5">R06B22</strain>
    </source>
</reference>
<dbReference type="CDD" id="cd05233">
    <property type="entry name" value="SDR_c"/>
    <property type="match status" value="1"/>
</dbReference>
<evidence type="ECO:0000313" key="4">
    <source>
        <dbReference type="EMBL" id="MEX1667074.1"/>
    </source>
</evidence>
<sequence>MIMRKRKVLKPSEGAAAVVTGAANGIGRCFAYEIVRRGGSVICVDIDEELANKTAEELSELGEGRAIGYKCDVADEEQMRVLSEQAETLLGRPVTLLINNAGIAVAGSIGEQSLDDWRAAIDVNLWGVVYGCHYFVPKLRELGFGGIINVASAAGFAAIPGTAAYSASKAAVLAMSEALAGEMTGSGVHVTTLCPTAVNTNILERGRMNSGINEFTNKIKDNWVFVASPENVASGTLDALDRNNMYFMPQFDSRLGWRLKRYAPRTYARALGEIYRLTAS</sequence>
<dbReference type="PROSITE" id="PS00061">
    <property type="entry name" value="ADH_SHORT"/>
    <property type="match status" value="1"/>
</dbReference>
<dbReference type="SUPFAM" id="SSF51735">
    <property type="entry name" value="NAD(P)-binding Rossmann-fold domains"/>
    <property type="match status" value="1"/>
</dbReference>
<dbReference type="InterPro" id="IPR002347">
    <property type="entry name" value="SDR_fam"/>
</dbReference>
<evidence type="ECO:0000256" key="3">
    <source>
        <dbReference type="RuleBase" id="RU000363"/>
    </source>
</evidence>
<accession>A0ABV3U280</accession>
<dbReference type="InterPro" id="IPR036291">
    <property type="entry name" value="NAD(P)-bd_dom_sf"/>
</dbReference>
<organism evidence="4 5">
    <name type="scientific">Zhongshania arctica</name>
    <dbReference type="NCBI Taxonomy" id="3238302"/>
    <lineage>
        <taxon>Bacteria</taxon>
        <taxon>Pseudomonadati</taxon>
        <taxon>Pseudomonadota</taxon>
        <taxon>Gammaproteobacteria</taxon>
        <taxon>Cellvibrionales</taxon>
        <taxon>Spongiibacteraceae</taxon>
        <taxon>Zhongshania</taxon>
    </lineage>
</organism>
<dbReference type="PANTHER" id="PTHR44196:SF1">
    <property type="entry name" value="DEHYDROGENASE_REDUCTASE SDR FAMILY MEMBER 7B"/>
    <property type="match status" value="1"/>
</dbReference>
<keyword evidence="5" id="KW-1185">Reference proteome</keyword>
<comment type="caution">
    <text evidence="4">The sequence shown here is derived from an EMBL/GenBank/DDBJ whole genome shotgun (WGS) entry which is preliminary data.</text>
</comment>
<dbReference type="PRINTS" id="PR00081">
    <property type="entry name" value="GDHRDH"/>
</dbReference>
<dbReference type="InterPro" id="IPR020904">
    <property type="entry name" value="Sc_DH/Rdtase_CS"/>
</dbReference>
<protein>
    <submittedName>
        <fullName evidence="4">SDR family NAD(P)-dependent oxidoreductase</fullName>
        <ecNumber evidence="4">1.-.-.-</ecNumber>
    </submittedName>
</protein>
<gene>
    <name evidence="4" type="ORF">AB4875_16375</name>
</gene>
<dbReference type="PIRSF" id="PIRSF000126">
    <property type="entry name" value="11-beta-HSD1"/>
    <property type="match status" value="1"/>
</dbReference>
<dbReference type="Proteomes" id="UP001557484">
    <property type="component" value="Unassembled WGS sequence"/>
</dbReference>
<comment type="similarity">
    <text evidence="1 3">Belongs to the short-chain dehydrogenases/reductases (SDR) family.</text>
</comment>
<evidence type="ECO:0000256" key="1">
    <source>
        <dbReference type="ARBA" id="ARBA00006484"/>
    </source>
</evidence>
<dbReference type="GO" id="GO:0016491">
    <property type="term" value="F:oxidoreductase activity"/>
    <property type="evidence" value="ECO:0007669"/>
    <property type="project" value="UniProtKB-KW"/>
</dbReference>
<proteinExistence type="inferred from homology"/>
<dbReference type="Pfam" id="PF00106">
    <property type="entry name" value="adh_short"/>
    <property type="match status" value="1"/>
</dbReference>
<keyword evidence="2 4" id="KW-0560">Oxidoreductase</keyword>
<name>A0ABV3U280_9GAMM</name>
<dbReference type="PANTHER" id="PTHR44196">
    <property type="entry name" value="DEHYDROGENASE/REDUCTASE SDR FAMILY MEMBER 7B"/>
    <property type="match status" value="1"/>
</dbReference>
<dbReference type="EC" id="1.-.-.-" evidence="4"/>
<dbReference type="EMBL" id="JBFRYB010000002">
    <property type="protein sequence ID" value="MEX1667074.1"/>
    <property type="molecule type" value="Genomic_DNA"/>
</dbReference>
<evidence type="ECO:0000256" key="2">
    <source>
        <dbReference type="ARBA" id="ARBA00023002"/>
    </source>
</evidence>
<dbReference type="Gene3D" id="3.40.50.720">
    <property type="entry name" value="NAD(P)-binding Rossmann-like Domain"/>
    <property type="match status" value="1"/>
</dbReference>